<dbReference type="eggNOG" id="COG3583">
    <property type="taxonomic scope" value="Bacteria"/>
</dbReference>
<dbReference type="EMBL" id="JPGY02000001">
    <property type="protein sequence ID" value="KRU13728.1"/>
    <property type="molecule type" value="Genomic_DNA"/>
</dbReference>
<sequence length="341" mass="37362">MFKKLRDNLFNSNNYFSKGSIIALIMVIIILSVTIYARSMRKVIVLSLNGETKKVVSYKNTVKDILEQNNIKIGPKDKIEPNVDTKVENGQEIYIKRAVGLELLVDGKNLKIKSGEKSVEDVLKAEDIKLNDLDKVNPSKDEEIKSGMKVVVTRVSMKQVKEEKPIDFETVTQKDSTMGSDEKQVVQQGTAGSKEVTTNITYEDGKEVARNIVSEVVKSEPVKAIVKVGTLGIVNANRGGGGRVVYKNKISANATAYTADLNFGITASGTRVKRNVNGYSSIAVDPRVIPLGSKLYVPGYGYGIAEDTGGAIKGNRIDLFFTSESECVNWGVRGVDVYILK</sequence>
<dbReference type="InterPro" id="IPR011098">
    <property type="entry name" value="G5_dom"/>
</dbReference>
<evidence type="ECO:0000256" key="2">
    <source>
        <dbReference type="SAM" id="Phobius"/>
    </source>
</evidence>
<reference evidence="5" key="2">
    <citation type="submission" date="2015-10" db="EMBL/GenBank/DDBJ databases">
        <title>Improved Draft Genome Sequence of Clostridium pasteurianum Strain ATCC 6013 (DSM 525) Using a Hybrid Next-Generation Sequencing Approach.</title>
        <authorList>
            <person name="Pyne M.E."/>
            <person name="Utturkar S.M."/>
            <person name="Brown S.D."/>
            <person name="Moo-Young M."/>
            <person name="Chung D.A."/>
            <person name="Chou P.C."/>
        </authorList>
    </citation>
    <scope>NUCLEOTIDE SEQUENCE</scope>
    <source>
        <strain evidence="5">ATCC 6013</strain>
    </source>
</reference>
<dbReference type="PANTHER" id="PTHR39160:SF4">
    <property type="entry name" value="RESUSCITATION-PROMOTING FACTOR RPFB"/>
    <property type="match status" value="1"/>
</dbReference>
<dbReference type="Pfam" id="PF03990">
    <property type="entry name" value="DUF348"/>
    <property type="match status" value="2"/>
</dbReference>
<dbReference type="GO" id="GO:0019867">
    <property type="term" value="C:outer membrane"/>
    <property type="evidence" value="ECO:0007669"/>
    <property type="project" value="InterPro"/>
</dbReference>
<evidence type="ECO:0000256" key="1">
    <source>
        <dbReference type="ARBA" id="ARBA00022729"/>
    </source>
</evidence>
<feature type="transmembrane region" description="Helical" evidence="2">
    <location>
        <begin position="20"/>
        <end position="37"/>
    </location>
</feature>
<dbReference type="Pfam" id="PF07501">
    <property type="entry name" value="G5"/>
    <property type="match status" value="1"/>
</dbReference>
<protein>
    <submittedName>
        <fullName evidence="5">G5 domain protein</fullName>
    </submittedName>
</protein>
<dbReference type="GO" id="GO:0009254">
    <property type="term" value="P:peptidoglycan turnover"/>
    <property type="evidence" value="ECO:0007669"/>
    <property type="project" value="InterPro"/>
</dbReference>
<evidence type="ECO:0000313" key="6">
    <source>
        <dbReference type="Proteomes" id="UP000028042"/>
    </source>
</evidence>
<dbReference type="InterPro" id="IPR007137">
    <property type="entry name" value="DUF348"/>
</dbReference>
<dbReference type="eggNOG" id="COG3584">
    <property type="taxonomic scope" value="Bacteria"/>
</dbReference>
<dbReference type="KEGG" id="cpae:CPAST_c01710"/>
<keyword evidence="2" id="KW-0472">Membrane</keyword>
<keyword evidence="1" id="KW-0732">Signal</keyword>
<dbReference type="GO" id="GO:0004553">
    <property type="term" value="F:hydrolase activity, hydrolyzing O-glycosyl compounds"/>
    <property type="evidence" value="ECO:0007669"/>
    <property type="project" value="InterPro"/>
</dbReference>
<dbReference type="Pfam" id="PF06725">
    <property type="entry name" value="3D"/>
    <property type="match status" value="1"/>
</dbReference>
<dbReference type="PATRIC" id="fig|1262449.3.peg.61"/>
<dbReference type="KEGG" id="cpat:CLPA_c01710"/>
<reference evidence="4 7" key="1">
    <citation type="journal article" date="2015" name="Genome Announc.">
        <title>Complete Genome Sequence of the Nitrogen-Fixing and Solvent-Producing Clostridium pasteurianum DSM 525.</title>
        <authorList>
            <person name="Poehlein A."/>
            <person name="Grosse-Honebrink A."/>
            <person name="Zhang Y."/>
            <person name="Minton N.P."/>
            <person name="Daniel R."/>
        </authorList>
    </citation>
    <scope>NUCLEOTIDE SEQUENCE [LARGE SCALE GENOMIC DNA]</scope>
    <source>
        <strain evidence="4">DSM 525</strain>
        <strain evidence="7">DSM 525 / ATCC 6013</strain>
    </source>
</reference>
<dbReference type="RefSeq" id="WP_003440443.1">
    <property type="nucleotide sequence ID" value="NZ_ANZB01000001.1"/>
</dbReference>
<dbReference type="InterPro" id="IPR036908">
    <property type="entry name" value="RlpA-like_sf"/>
</dbReference>
<name>A0A0H3IXS3_CLOPA</name>
<keyword evidence="2" id="KW-1133">Transmembrane helix</keyword>
<dbReference type="Gene3D" id="2.20.230.10">
    <property type="entry name" value="Resuscitation-promoting factor rpfb"/>
    <property type="match status" value="1"/>
</dbReference>
<dbReference type="Proteomes" id="UP000030905">
    <property type="component" value="Chromosome"/>
</dbReference>
<keyword evidence="7" id="KW-1185">Reference proteome</keyword>
<organism evidence="4 7">
    <name type="scientific">Clostridium pasteurianum DSM 525 = ATCC 6013</name>
    <dbReference type="NCBI Taxonomy" id="1262449"/>
    <lineage>
        <taxon>Bacteria</taxon>
        <taxon>Bacillati</taxon>
        <taxon>Bacillota</taxon>
        <taxon>Clostridia</taxon>
        <taxon>Eubacteriales</taxon>
        <taxon>Clostridiaceae</taxon>
        <taxon>Clostridium</taxon>
    </lineage>
</organism>
<gene>
    <name evidence="4" type="ORF">CLPA_c01710</name>
    <name evidence="5" type="ORF">CP6013_02976</name>
</gene>
<dbReference type="AlphaFoldDB" id="A0A0H3IXS3"/>
<dbReference type="SUPFAM" id="SSF50685">
    <property type="entry name" value="Barwin-like endoglucanases"/>
    <property type="match status" value="1"/>
</dbReference>
<dbReference type="PROSITE" id="PS51109">
    <property type="entry name" value="G5"/>
    <property type="match status" value="1"/>
</dbReference>
<dbReference type="CDD" id="cd22786">
    <property type="entry name" value="DPBB_YuiC-like"/>
    <property type="match status" value="1"/>
</dbReference>
<dbReference type="PANTHER" id="PTHR39160">
    <property type="entry name" value="CELL WALL-BINDING PROTEIN YOCH"/>
    <property type="match status" value="1"/>
</dbReference>
<proteinExistence type="predicted"/>
<evidence type="ECO:0000313" key="7">
    <source>
        <dbReference type="Proteomes" id="UP000030905"/>
    </source>
</evidence>
<dbReference type="InterPro" id="IPR051933">
    <property type="entry name" value="Resuscitation_pf_RpfB"/>
</dbReference>
<evidence type="ECO:0000313" key="4">
    <source>
        <dbReference type="EMBL" id="AJA50259.1"/>
    </source>
</evidence>
<reference evidence="5 6" key="3">
    <citation type="journal article" name="Genome Announc.">
        <title>Improved Draft Genome Sequence of Clostridium pasteurianum Strain ATCC 6013 (DSM 525) Using a Hybrid Next-Generation Sequencing Approach.</title>
        <authorList>
            <person name="Pyne M.E."/>
            <person name="Utturkar S."/>
            <person name="Brown S.D."/>
            <person name="Moo-Young M."/>
            <person name="Chung D.A."/>
            <person name="Chou C.P."/>
        </authorList>
    </citation>
    <scope>NUCLEOTIDE SEQUENCE [LARGE SCALE GENOMIC DNA]</scope>
    <source>
        <strain evidence="5 6">ATCC 6013</strain>
    </source>
</reference>
<dbReference type="GeneID" id="93072427"/>
<accession>A0A0H3IXS3</accession>
<dbReference type="Gene3D" id="2.40.40.10">
    <property type="entry name" value="RlpA-like domain"/>
    <property type="match status" value="1"/>
</dbReference>
<dbReference type="EMBL" id="CP009268">
    <property type="protein sequence ID" value="AJA50259.1"/>
    <property type="molecule type" value="Genomic_DNA"/>
</dbReference>
<keyword evidence="2" id="KW-0812">Transmembrane</keyword>
<evidence type="ECO:0000313" key="5">
    <source>
        <dbReference type="EMBL" id="KRU13728.1"/>
    </source>
</evidence>
<evidence type="ECO:0000259" key="3">
    <source>
        <dbReference type="PROSITE" id="PS51109"/>
    </source>
</evidence>
<dbReference type="InterPro" id="IPR010611">
    <property type="entry name" value="3D_dom"/>
</dbReference>
<feature type="domain" description="G5" evidence="3">
    <location>
        <begin position="152"/>
        <end position="232"/>
    </location>
</feature>
<dbReference type="SMART" id="SM01208">
    <property type="entry name" value="G5"/>
    <property type="match status" value="1"/>
</dbReference>
<dbReference type="Proteomes" id="UP000028042">
    <property type="component" value="Unassembled WGS sequence"/>
</dbReference>